<dbReference type="AlphaFoldDB" id="A0A1T4W454"/>
<accession>A0A1T4W454</accession>
<evidence type="ECO:0000313" key="3">
    <source>
        <dbReference type="Proteomes" id="UP000189733"/>
    </source>
</evidence>
<dbReference type="Proteomes" id="UP000189733">
    <property type="component" value="Unassembled WGS sequence"/>
</dbReference>
<evidence type="ECO:0000313" key="2">
    <source>
        <dbReference type="EMBL" id="SKA71501.1"/>
    </source>
</evidence>
<organism evidence="2 3">
    <name type="scientific">Desulfobaculum bizertense DSM 18034</name>
    <dbReference type="NCBI Taxonomy" id="1121442"/>
    <lineage>
        <taxon>Bacteria</taxon>
        <taxon>Pseudomonadati</taxon>
        <taxon>Thermodesulfobacteriota</taxon>
        <taxon>Desulfovibrionia</taxon>
        <taxon>Desulfovibrionales</taxon>
        <taxon>Desulfovibrionaceae</taxon>
        <taxon>Desulfobaculum</taxon>
    </lineage>
</organism>
<dbReference type="PANTHER" id="PTHR10885">
    <property type="entry name" value="ISOPENTENYL-DIPHOSPHATE DELTA-ISOMERASE"/>
    <property type="match status" value="1"/>
</dbReference>
<sequence length="196" mass="22046">MAAKQNPSGKKRPTHRNSVPTQYVEIVDENNAPLCILGLEDAQRQTLRHRAVLVLLYDEAGKLYLRKRPASSPIFPGRWDIFASSCVQMNEAAEEAALRLLNDELHLYMAGVRFVHETPACPATGFSFVSLFSAGRVSSHAIKNSVPQTQAIMTVDRDELRALATEFRDQLTPALVHLWELNMLFPKKTRQAPKEH</sequence>
<dbReference type="InterPro" id="IPR000086">
    <property type="entry name" value="NUDIX_hydrolase_dom"/>
</dbReference>
<dbReference type="PROSITE" id="PS51462">
    <property type="entry name" value="NUDIX"/>
    <property type="match status" value="1"/>
</dbReference>
<proteinExistence type="predicted"/>
<dbReference type="STRING" id="1121442.SAMN02745702_01499"/>
<dbReference type="EMBL" id="FUYA01000004">
    <property type="protein sequence ID" value="SKA71501.1"/>
    <property type="molecule type" value="Genomic_DNA"/>
</dbReference>
<dbReference type="Gene3D" id="3.90.79.10">
    <property type="entry name" value="Nucleoside Triphosphate Pyrophosphohydrolase"/>
    <property type="match status" value="1"/>
</dbReference>
<keyword evidence="3" id="KW-1185">Reference proteome</keyword>
<protein>
    <submittedName>
        <fullName evidence="2">NUDIX domain-containing protein</fullName>
    </submittedName>
</protein>
<dbReference type="SUPFAM" id="SSF55811">
    <property type="entry name" value="Nudix"/>
    <property type="match status" value="1"/>
</dbReference>
<dbReference type="InterPro" id="IPR015797">
    <property type="entry name" value="NUDIX_hydrolase-like_dom_sf"/>
</dbReference>
<dbReference type="GO" id="GO:0003824">
    <property type="term" value="F:catalytic activity"/>
    <property type="evidence" value="ECO:0007669"/>
    <property type="project" value="UniProtKB-ARBA"/>
</dbReference>
<name>A0A1T4W454_9BACT</name>
<gene>
    <name evidence="2" type="ORF">SAMN02745702_01499</name>
</gene>
<feature type="domain" description="Nudix hydrolase" evidence="1">
    <location>
        <begin position="47"/>
        <end position="177"/>
    </location>
</feature>
<reference evidence="2 3" key="1">
    <citation type="submission" date="2017-02" db="EMBL/GenBank/DDBJ databases">
        <authorList>
            <person name="Peterson S.W."/>
        </authorList>
    </citation>
    <scope>NUCLEOTIDE SEQUENCE [LARGE SCALE GENOMIC DNA]</scope>
    <source>
        <strain evidence="2 3">DSM 18034</strain>
    </source>
</reference>
<dbReference type="PANTHER" id="PTHR10885:SF0">
    <property type="entry name" value="ISOPENTENYL-DIPHOSPHATE DELTA-ISOMERASE"/>
    <property type="match status" value="1"/>
</dbReference>
<dbReference type="Pfam" id="PF00293">
    <property type="entry name" value="NUDIX"/>
    <property type="match status" value="1"/>
</dbReference>
<evidence type="ECO:0000259" key="1">
    <source>
        <dbReference type="PROSITE" id="PS51462"/>
    </source>
</evidence>